<dbReference type="Pfam" id="PF04793">
    <property type="entry name" value="Herpes_BBRF1"/>
    <property type="match status" value="1"/>
</dbReference>
<dbReference type="RefSeq" id="NP_042646.1">
    <property type="nucleotide sequence ID" value="NC_001650.2"/>
</dbReference>
<dbReference type="KEGG" id="vg:1461041"/>
<dbReference type="GeneID" id="1461041"/>
<dbReference type="InterPro" id="IPR006878">
    <property type="entry name" value="Herpes_BBRF1"/>
</dbReference>
<accession>A0A0B4Q686</accession>
<protein>
    <submittedName>
        <fullName evidence="1">Protein G49</fullName>
    </submittedName>
</protein>
<dbReference type="SMR" id="A0A0B4Q686"/>
<organism evidence="1 2">
    <name type="scientific">Equid gammaherpesvirus 2</name>
    <name type="common">Equine herpesvirus 2</name>
    <dbReference type="NCBI Taxonomy" id="12657"/>
    <lineage>
        <taxon>Viruses</taxon>
        <taxon>Duplodnaviria</taxon>
        <taxon>Heunggongvirae</taxon>
        <taxon>Peploviricota</taxon>
        <taxon>Herviviricetes</taxon>
        <taxon>Herpesvirales</taxon>
        <taxon>Orthoherpesviridae</taxon>
        <taxon>Gammaherpesvirinae</taxon>
        <taxon>Percavirus</taxon>
        <taxon>Percavirus equidgamma2</taxon>
    </lineage>
</organism>
<sequence length="302" mass="34455">MEVTSQERSVCAVLGDYHIPDEAAVLREYKGISVTDPRHHPSLSKAKTCLDRSIYMLKICVALFANRQREMDILQAVTDNVRYFLGRVRDAAGGCDEALRDLIRETARYSPHISPRIGERLLAVLRVRYPGYAPSGGPWEGLMEDSIPVWCSHHMTQLRDEERVLECFVERSGTVYSLSKFCSLASELFYEDSLWHRLPDPEFIRPYNLAVFWVGVMKKFESVLAKKLVDDHLTCYTTVAKYDIAAACEAVRRCGERRASGVTLELVDWLRWKLRDFGVDSNDSHASEIISVLQILRGNHLV</sequence>
<reference evidence="1 2" key="1">
    <citation type="journal article" date="2015" name="Genome Announc.">
        <title>Genome sequences of equid herpesviruses 2 and 5.</title>
        <authorList>
            <person name="Wilkie G.S."/>
            <person name="Kerr K."/>
            <person name="Stewart J.P."/>
            <person name="Studdert M.J."/>
            <person name="Davison A.J."/>
        </authorList>
    </citation>
    <scope>NUCLEOTIDE SEQUENCE [LARGE SCALE GENOMIC DNA]</scope>
    <source>
        <strain evidence="1">G9/92</strain>
    </source>
</reference>
<dbReference type="EMBL" id="KM924294">
    <property type="protein sequence ID" value="AIU39494.1"/>
    <property type="molecule type" value="Genomic_DNA"/>
</dbReference>
<proteinExistence type="predicted"/>
<dbReference type="OrthoDB" id="17306at10239"/>
<evidence type="ECO:0000313" key="2">
    <source>
        <dbReference type="Proteomes" id="UP000163076"/>
    </source>
</evidence>
<gene>
    <name evidence="1" type="primary">ORF49</name>
</gene>
<evidence type="ECO:0000313" key="1">
    <source>
        <dbReference type="EMBL" id="AIU39494.1"/>
    </source>
</evidence>
<name>A0A0B4Q686_9GAMA</name>
<dbReference type="Proteomes" id="UP000163076">
    <property type="component" value="Segment"/>
</dbReference>